<gene>
    <name evidence="5" type="ORF">MNBD_GAMMA16-575</name>
</gene>
<dbReference type="Pfam" id="PF01078">
    <property type="entry name" value="Mg_chelatase"/>
    <property type="match status" value="1"/>
</dbReference>
<name>A0A3B0Z632_9ZZZZ</name>
<evidence type="ECO:0000313" key="5">
    <source>
        <dbReference type="EMBL" id="VAW87001.1"/>
    </source>
</evidence>
<dbReference type="InterPro" id="IPR025158">
    <property type="entry name" value="Mg_chelat-rel_C"/>
</dbReference>
<dbReference type="GO" id="GO:0005524">
    <property type="term" value="F:ATP binding"/>
    <property type="evidence" value="ECO:0007669"/>
    <property type="project" value="UniProtKB-KW"/>
</dbReference>
<evidence type="ECO:0000259" key="4">
    <source>
        <dbReference type="SMART" id="SM00382"/>
    </source>
</evidence>
<dbReference type="Gene3D" id="3.40.50.300">
    <property type="entry name" value="P-loop containing nucleotide triphosphate hydrolases"/>
    <property type="match status" value="1"/>
</dbReference>
<dbReference type="InterPro" id="IPR014721">
    <property type="entry name" value="Ribsml_uS5_D2-typ_fold_subgr"/>
</dbReference>
<organism evidence="5">
    <name type="scientific">hydrothermal vent metagenome</name>
    <dbReference type="NCBI Taxonomy" id="652676"/>
    <lineage>
        <taxon>unclassified sequences</taxon>
        <taxon>metagenomes</taxon>
        <taxon>ecological metagenomes</taxon>
    </lineage>
</organism>
<dbReference type="SUPFAM" id="SSF54211">
    <property type="entry name" value="Ribosomal protein S5 domain 2-like"/>
    <property type="match status" value="1"/>
</dbReference>
<sequence length="517" mass="56436">MNFAIAYCRALVGASAPLVIVEVHIANGLPSFSIVGLPETAVKESKDRVRAALLNSHFTFPRQRITVNLAPADIPKEGSRFDLAIAIGLLAASGQIPNKNLEQYEFVGELALNGLLRPASGALATAAQTKSAGRTIFLQKDNAAEALLIPDVKIIACNHLLDLSAHLHNQHPLPLSIPTTPTVCTTTPQPDMSEVIGQAHARRALEVAAAGGHNLIMIGPPGTGKTMLASRLPSIQPELTVDEALETAVIHSVSSLDFQPDNWRNPPFRAPHHTSSAAALVGGGSVPKPGEVSLAHNGVLFLDELTEFNRHVLNVLREPLEAGRIIISRAQGQAEFPAQFQLIAAMNPCPCGYLNDRSERCQCTEEQVNKYRSRVSGPLLDRIDLHIEVQRSTASLLSLTHPDKQKKEENSATIRKRVISARTKQIMRTQHLNSKLTTQDIITHCQLKHEDHHLLEAAIEKLQLSGRAFQRILKVARTLADLDGKDNISREHLTEAISYRQLDRGITRPSRSARPSH</sequence>
<dbReference type="InterPro" id="IPR045006">
    <property type="entry name" value="CHLI-like"/>
</dbReference>
<dbReference type="InterPro" id="IPR004482">
    <property type="entry name" value="Mg_chelat-rel"/>
</dbReference>
<dbReference type="InterPro" id="IPR000523">
    <property type="entry name" value="Mg_chelatse_chII-like_cat_dom"/>
</dbReference>
<reference evidence="5" key="1">
    <citation type="submission" date="2018-06" db="EMBL/GenBank/DDBJ databases">
        <authorList>
            <person name="Zhirakovskaya E."/>
        </authorList>
    </citation>
    <scope>NUCLEOTIDE SEQUENCE</scope>
</reference>
<dbReference type="Pfam" id="PF13541">
    <property type="entry name" value="ChlI"/>
    <property type="match status" value="1"/>
</dbReference>
<accession>A0A3B0Z632</accession>
<evidence type="ECO:0000256" key="2">
    <source>
        <dbReference type="ARBA" id="ARBA00022741"/>
    </source>
</evidence>
<dbReference type="Pfam" id="PF13335">
    <property type="entry name" value="Mg_chelatase_C"/>
    <property type="match status" value="1"/>
</dbReference>
<dbReference type="Gene3D" id="3.30.230.10">
    <property type="match status" value="1"/>
</dbReference>
<evidence type="ECO:0000256" key="3">
    <source>
        <dbReference type="ARBA" id="ARBA00022840"/>
    </source>
</evidence>
<proteinExistence type="inferred from homology"/>
<keyword evidence="3" id="KW-0067">ATP-binding</keyword>
<dbReference type="NCBIfam" id="NF007365">
    <property type="entry name" value="PRK09862.1"/>
    <property type="match status" value="1"/>
</dbReference>
<evidence type="ECO:0000256" key="1">
    <source>
        <dbReference type="ARBA" id="ARBA00006354"/>
    </source>
</evidence>
<dbReference type="EMBL" id="UOFO01000109">
    <property type="protein sequence ID" value="VAW87001.1"/>
    <property type="molecule type" value="Genomic_DNA"/>
</dbReference>
<keyword evidence="2" id="KW-0547">Nucleotide-binding</keyword>
<dbReference type="PRINTS" id="PR01657">
    <property type="entry name" value="MCMFAMILY"/>
</dbReference>
<dbReference type="PANTHER" id="PTHR32039">
    <property type="entry name" value="MAGNESIUM-CHELATASE SUBUNIT CHLI"/>
    <property type="match status" value="1"/>
</dbReference>
<comment type="similarity">
    <text evidence="1">Belongs to the Mg-chelatase subunits D/I family. ComM subfamily.</text>
</comment>
<dbReference type="PANTHER" id="PTHR32039:SF7">
    <property type="entry name" value="COMPETENCE PROTEIN COMM"/>
    <property type="match status" value="1"/>
</dbReference>
<dbReference type="InterPro" id="IPR027417">
    <property type="entry name" value="P-loop_NTPase"/>
</dbReference>
<dbReference type="NCBIfam" id="TIGR00368">
    <property type="entry name" value="YifB family Mg chelatase-like AAA ATPase"/>
    <property type="match status" value="1"/>
</dbReference>
<dbReference type="InterPro" id="IPR001208">
    <property type="entry name" value="MCM_dom"/>
</dbReference>
<dbReference type="GO" id="GO:0003677">
    <property type="term" value="F:DNA binding"/>
    <property type="evidence" value="ECO:0007669"/>
    <property type="project" value="InterPro"/>
</dbReference>
<dbReference type="InterPro" id="IPR003593">
    <property type="entry name" value="AAA+_ATPase"/>
</dbReference>
<dbReference type="SUPFAM" id="SSF52540">
    <property type="entry name" value="P-loop containing nucleoside triphosphate hydrolases"/>
    <property type="match status" value="1"/>
</dbReference>
<dbReference type="AlphaFoldDB" id="A0A3B0Z632"/>
<dbReference type="InterPro" id="IPR020568">
    <property type="entry name" value="Ribosomal_Su5_D2-typ_SF"/>
</dbReference>
<protein>
    <submittedName>
        <fullName evidence="5">AAA+ ATPase superfamily protein YifB/ComM, associated with DNA recombination</fullName>
    </submittedName>
</protein>
<dbReference type="SMART" id="SM00382">
    <property type="entry name" value="AAA"/>
    <property type="match status" value="1"/>
</dbReference>
<feature type="domain" description="AAA+ ATPase" evidence="4">
    <location>
        <begin position="211"/>
        <end position="393"/>
    </location>
</feature>